<dbReference type="OrthoDB" id="448901at2"/>
<dbReference type="KEGG" id="acy:Anacy_2544"/>
<reference evidence="3" key="1">
    <citation type="journal article" date="2013" name="Proc. Natl. Acad. Sci. U.S.A.">
        <title>Improving the coverage of the cyanobacterial phylum using diversity-driven genome sequencing.</title>
        <authorList>
            <person name="Shih P.M."/>
            <person name="Wu D."/>
            <person name="Latifi A."/>
            <person name="Axen S.D."/>
            <person name="Fewer D.P."/>
            <person name="Talla E."/>
            <person name="Calteau A."/>
            <person name="Cai F."/>
            <person name="Tandeau de Marsac N."/>
            <person name="Rippka R."/>
            <person name="Herdman M."/>
            <person name="Sivonen K."/>
            <person name="Coursin T."/>
            <person name="Laurent T."/>
            <person name="Goodwin L."/>
            <person name="Nolan M."/>
            <person name="Davenport K.W."/>
            <person name="Han C.S."/>
            <person name="Rubin E.M."/>
            <person name="Eisen J.A."/>
            <person name="Woyke T."/>
            <person name="Gugger M."/>
            <person name="Kerfeld C.A."/>
        </authorList>
    </citation>
    <scope>NUCLEOTIDE SEQUENCE [LARGE SCALE GENOMIC DNA]</scope>
    <source>
        <strain evidence="3">ATCC 27899 / PCC 7122</strain>
    </source>
</reference>
<feature type="transmembrane region" description="Helical" evidence="1">
    <location>
        <begin position="436"/>
        <end position="457"/>
    </location>
</feature>
<evidence type="ECO:0000256" key="1">
    <source>
        <dbReference type="SAM" id="Phobius"/>
    </source>
</evidence>
<keyword evidence="1" id="KW-0812">Transmembrane</keyword>
<keyword evidence="1" id="KW-0472">Membrane</keyword>
<organism evidence="2 3">
    <name type="scientific">Anabaena cylindrica (strain ATCC 27899 / PCC 7122)</name>
    <dbReference type="NCBI Taxonomy" id="272123"/>
    <lineage>
        <taxon>Bacteria</taxon>
        <taxon>Bacillati</taxon>
        <taxon>Cyanobacteriota</taxon>
        <taxon>Cyanophyceae</taxon>
        <taxon>Nostocales</taxon>
        <taxon>Nostocaceae</taxon>
        <taxon>Anabaena</taxon>
    </lineage>
</organism>
<dbReference type="EMBL" id="CP003659">
    <property type="protein sequence ID" value="AFZ57988.1"/>
    <property type="molecule type" value="Genomic_DNA"/>
</dbReference>
<dbReference type="HOGENOM" id="CLU_036803_1_0_3"/>
<gene>
    <name evidence="2" type="ordered locus">Anacy_2544</name>
</gene>
<dbReference type="PATRIC" id="fig|272123.3.peg.2769"/>
<dbReference type="AlphaFoldDB" id="K9ZFJ2"/>
<name>K9ZFJ2_ANACC</name>
<sequence>MKNFSLTLYAFHLRHTLAHTPDQVLENAFILWDNLSKLGVSSFPATGLKDLKSQLICYKNGEYEPQQEVGRKNEWLTHSRDLDLGSFPTTDGFKINGNLQPFLLNDTYAVDLTLIPESANIDINVPQIQHFKPSCFLPSQIQASLGQTLWIYGEVEANENCQDLANKLANALVANTNLNPVFIHSGKLFDSELLIYQANEPNEPNNPVKQCQILILLNNQQSNTVQLIVDAYEWLLNLLCCYHKILFLNYQASQSYSNARTIYSYLENKIQEFQTLISKPKTQISDLKKLLSEIPQKGFDYTRCLQDLQTHNTAIQTNIRNYQICLNKITIINNQISPQFWQDFVDKDCQKWQEQIQTDINYLTPGQELFGQFIDTIRGIVETEQTESDRSLEKTIQILGIGFGGGGIVSGVVTSNIEKINRPIAFISPHNPPHPFYASLFLSIIATCLFIIVGWLITKRK</sequence>
<dbReference type="eggNOG" id="ENOG503007B">
    <property type="taxonomic scope" value="Bacteria"/>
</dbReference>
<evidence type="ECO:0000313" key="3">
    <source>
        <dbReference type="Proteomes" id="UP000010474"/>
    </source>
</evidence>
<keyword evidence="3" id="KW-1185">Reference proteome</keyword>
<dbReference type="RefSeq" id="WP_015214623.1">
    <property type="nucleotide sequence ID" value="NC_019771.1"/>
</dbReference>
<dbReference type="STRING" id="272123.Anacy_2544"/>
<protein>
    <submittedName>
        <fullName evidence="2">Uncharacterized protein</fullName>
    </submittedName>
</protein>
<keyword evidence="1" id="KW-1133">Transmembrane helix</keyword>
<proteinExistence type="predicted"/>
<evidence type="ECO:0000313" key="2">
    <source>
        <dbReference type="EMBL" id="AFZ57988.1"/>
    </source>
</evidence>
<dbReference type="Proteomes" id="UP000010474">
    <property type="component" value="Chromosome"/>
</dbReference>
<accession>K9ZFJ2</accession>